<feature type="compositionally biased region" description="Polar residues" evidence="1">
    <location>
        <begin position="86"/>
        <end position="100"/>
    </location>
</feature>
<dbReference type="RefSeq" id="XP_043014606.1">
    <property type="nucleotide sequence ID" value="XM_043145907.1"/>
</dbReference>
<feature type="compositionally biased region" description="Polar residues" evidence="1">
    <location>
        <begin position="1"/>
        <end position="11"/>
    </location>
</feature>
<name>A0A9P7V0K6_9AGAR</name>
<dbReference type="GeneID" id="66069182"/>
<proteinExistence type="predicted"/>
<feature type="region of interest" description="Disordered" evidence="1">
    <location>
        <begin position="86"/>
        <end position="123"/>
    </location>
</feature>
<evidence type="ECO:0000256" key="1">
    <source>
        <dbReference type="SAM" id="MobiDB-lite"/>
    </source>
</evidence>
<organism evidence="2 3">
    <name type="scientific">Marasmius oreades</name>
    <name type="common">fairy-ring Marasmius</name>
    <dbReference type="NCBI Taxonomy" id="181124"/>
    <lineage>
        <taxon>Eukaryota</taxon>
        <taxon>Fungi</taxon>
        <taxon>Dikarya</taxon>
        <taxon>Basidiomycota</taxon>
        <taxon>Agaricomycotina</taxon>
        <taxon>Agaricomycetes</taxon>
        <taxon>Agaricomycetidae</taxon>
        <taxon>Agaricales</taxon>
        <taxon>Marasmiineae</taxon>
        <taxon>Marasmiaceae</taxon>
        <taxon>Marasmius</taxon>
    </lineage>
</organism>
<dbReference type="Proteomes" id="UP001049176">
    <property type="component" value="Chromosome 1"/>
</dbReference>
<dbReference type="AlphaFoldDB" id="A0A9P7V0K6"/>
<comment type="caution">
    <text evidence="2">The sequence shown here is derived from an EMBL/GenBank/DDBJ whole genome shotgun (WGS) entry which is preliminary data.</text>
</comment>
<feature type="region of interest" description="Disordered" evidence="1">
    <location>
        <begin position="1"/>
        <end position="74"/>
    </location>
</feature>
<sequence>MPKSYSPSTAQAAGPSLAGQGLSPLSPPFVPRSCKPNVNPPPHPRLPKTQPQPDLRKSSAYPTPPSPPLAQPKGRSIYSRHYRLHTLQQGKPSSVPSMTSRPAPKRYYPKTHPPNIQWKPPVYRHPSSFRGEYRNATKAERARICAPHTYAPCPGGTFPLRNMVPSTFVPLNPITPPHIPFIPRTVRNFQQFPQPNPVRFHRSSTTDAQQTFCHHYTQQWRLEAMERVAMCVREFVEMMDQRRGEFQIWLIQAQLLLETLAP</sequence>
<evidence type="ECO:0000313" key="3">
    <source>
        <dbReference type="Proteomes" id="UP001049176"/>
    </source>
</evidence>
<reference evidence="2" key="1">
    <citation type="journal article" date="2021" name="Genome Biol. Evol.">
        <title>The assembled and annotated genome of the fairy-ring fungus Marasmius oreades.</title>
        <authorList>
            <person name="Hiltunen M."/>
            <person name="Ament-Velasquez S.L."/>
            <person name="Johannesson H."/>
        </authorList>
    </citation>
    <scope>NUCLEOTIDE SEQUENCE</scope>
    <source>
        <strain evidence="2">03SP1</strain>
    </source>
</reference>
<evidence type="ECO:0000313" key="2">
    <source>
        <dbReference type="EMBL" id="KAG7098136.1"/>
    </source>
</evidence>
<dbReference type="EMBL" id="CM032181">
    <property type="protein sequence ID" value="KAG7098136.1"/>
    <property type="molecule type" value="Genomic_DNA"/>
</dbReference>
<keyword evidence="3" id="KW-1185">Reference proteome</keyword>
<gene>
    <name evidence="2" type="ORF">E1B28_000106</name>
</gene>
<protein>
    <submittedName>
        <fullName evidence="2">Uncharacterized protein</fullName>
    </submittedName>
</protein>
<accession>A0A9P7V0K6</accession>
<dbReference type="KEGG" id="more:E1B28_000106"/>